<evidence type="ECO:0000259" key="14">
    <source>
        <dbReference type="SMART" id="SM00382"/>
    </source>
</evidence>
<keyword evidence="8" id="KW-1133">Transmembrane helix</keyword>
<dbReference type="InterPro" id="IPR003959">
    <property type="entry name" value="ATPase_AAA_core"/>
</dbReference>
<name>A0AA39Y8M3_9PEZI</name>
<keyword evidence="9" id="KW-0496">Mitochondrion</keyword>
<evidence type="ECO:0000256" key="9">
    <source>
        <dbReference type="ARBA" id="ARBA00023128"/>
    </source>
</evidence>
<dbReference type="GO" id="GO:0005743">
    <property type="term" value="C:mitochondrial inner membrane"/>
    <property type="evidence" value="ECO:0007669"/>
    <property type="project" value="UniProtKB-SubCell"/>
</dbReference>
<feature type="compositionally biased region" description="Acidic residues" evidence="13">
    <location>
        <begin position="366"/>
        <end position="380"/>
    </location>
</feature>
<evidence type="ECO:0000256" key="2">
    <source>
        <dbReference type="ARBA" id="ARBA00007448"/>
    </source>
</evidence>
<dbReference type="InterPro" id="IPR003593">
    <property type="entry name" value="AAA+_ATPase"/>
</dbReference>
<dbReference type="EMBL" id="JAULSV010000004">
    <property type="protein sequence ID" value="KAK0647036.1"/>
    <property type="molecule type" value="Genomic_DNA"/>
</dbReference>
<dbReference type="InterPro" id="IPR057495">
    <property type="entry name" value="AAA_lid_BCS1"/>
</dbReference>
<dbReference type="Gene3D" id="3.40.50.300">
    <property type="entry name" value="P-loop containing nucleotide triphosphate hydrolases"/>
    <property type="match status" value="1"/>
</dbReference>
<dbReference type="InterPro" id="IPR003960">
    <property type="entry name" value="ATPase_AAA_CS"/>
</dbReference>
<comment type="catalytic activity">
    <reaction evidence="11">
        <text>ATP + H2O = ADP + phosphate + H(+)</text>
        <dbReference type="Rhea" id="RHEA:13065"/>
        <dbReference type="ChEBI" id="CHEBI:15377"/>
        <dbReference type="ChEBI" id="CHEBI:15378"/>
        <dbReference type="ChEBI" id="CHEBI:30616"/>
        <dbReference type="ChEBI" id="CHEBI:43474"/>
        <dbReference type="ChEBI" id="CHEBI:456216"/>
    </reaction>
    <physiologicalReaction direction="left-to-right" evidence="11">
        <dbReference type="Rhea" id="RHEA:13066"/>
    </physiologicalReaction>
</comment>
<evidence type="ECO:0000256" key="4">
    <source>
        <dbReference type="ARBA" id="ARBA00022741"/>
    </source>
</evidence>
<sequence length="698" mass="77368">MNSLLALAGTTSLLGARPGTASFEQLEERIPGFGVLQNFFKSWLGVDLTTVLTAAALMGAASSGVRTIQASGSKVYWWIIRFLTASISIAGKDRLNREVLNWLGAHVLTTKGTRVLTAHSETIQTDAWHHRRVLERNDYHHEKRVPVQYLPTFGATWFIHGRNLFMVRRILTTSSHYKSAWGNQTPDEYSGAPQGDEPLVVMCLGRSVEPIKKFLDSCRVFADKQREAFVTVRASKARSYEESWDTTILRPLRPLETVHFDEKIKAELVADLENYLDPSTRKFYNGRGIPYRRGYLFYGPPGTGKTSLSLALAGMFGLELYLLHVPSVSDDRSLEKLFAALPPRCMVLLEDIDAVGIKRRPGKSDDSDDEKDDKDSDSEEERNLPSSRCTLAGLLNVLDGVASQEGRIVLMTSNFAEKLDKALVRPGRVDRIIYLGNISPRSSELMFMRMYSRNDEGQAPAGTVAKIPEAELTQLALSFSKEIPDEVLTPAQLQGYLLNYREAPVEAAANIRAWVAEERRIMDAAKEKARKAAEKRRKRRRENKLKAYAKMASQMGNGLGSDAELEALERRVQNEKMKRHLQAQKKNEPQKTNGKTQVKAPVTAVGKRPLPGNAASTNGVQETRTTVPSRESAAERVLAGNAASTNGIQETQKETDDNGEARGSESTAQETEKTVGDPSSPLESLSNGDKITAEKTES</sequence>
<feature type="compositionally biased region" description="Polar residues" evidence="13">
    <location>
        <begin position="614"/>
        <end position="629"/>
    </location>
</feature>
<evidence type="ECO:0000256" key="8">
    <source>
        <dbReference type="ARBA" id="ARBA00022989"/>
    </source>
</evidence>
<dbReference type="Pfam" id="PF08740">
    <property type="entry name" value="BCS1_N"/>
    <property type="match status" value="1"/>
</dbReference>
<evidence type="ECO:0000259" key="15">
    <source>
        <dbReference type="SMART" id="SM01024"/>
    </source>
</evidence>
<keyword evidence="6" id="KW-0378">Hydrolase</keyword>
<feature type="domain" description="BCS1 N-terminal" evidence="15">
    <location>
        <begin position="58"/>
        <end position="258"/>
    </location>
</feature>
<keyword evidence="4 12" id="KW-0547">Nucleotide-binding</keyword>
<proteinExistence type="inferred from homology"/>
<evidence type="ECO:0000313" key="16">
    <source>
        <dbReference type="EMBL" id="KAK0647036.1"/>
    </source>
</evidence>
<dbReference type="InterPro" id="IPR050747">
    <property type="entry name" value="Mitochondrial_chaperone_BCS1"/>
</dbReference>
<dbReference type="AlphaFoldDB" id="A0AA39Y8M3"/>
<evidence type="ECO:0000256" key="7">
    <source>
        <dbReference type="ARBA" id="ARBA00022840"/>
    </source>
</evidence>
<dbReference type="Proteomes" id="UP001174936">
    <property type="component" value="Unassembled WGS sequence"/>
</dbReference>
<evidence type="ECO:0000256" key="1">
    <source>
        <dbReference type="ARBA" id="ARBA00004434"/>
    </source>
</evidence>
<keyword evidence="7 12" id="KW-0067">ATP-binding</keyword>
<feature type="region of interest" description="Disordered" evidence="13">
    <location>
        <begin position="359"/>
        <end position="385"/>
    </location>
</feature>
<evidence type="ECO:0000256" key="3">
    <source>
        <dbReference type="ARBA" id="ARBA00022692"/>
    </source>
</evidence>
<evidence type="ECO:0000313" key="17">
    <source>
        <dbReference type="Proteomes" id="UP001174936"/>
    </source>
</evidence>
<comment type="subcellular location">
    <subcellularLocation>
        <location evidence="1">Mitochondrion inner membrane</location>
        <topology evidence="1">Single-pass membrane protein</topology>
    </subcellularLocation>
</comment>
<comment type="similarity">
    <text evidence="2">Belongs to the AAA ATPase family. BCS1 subfamily.</text>
</comment>
<gene>
    <name evidence="16" type="ORF">B0T16DRAFT_414608</name>
</gene>
<keyword evidence="10" id="KW-0472">Membrane</keyword>
<dbReference type="PANTHER" id="PTHR23070">
    <property type="entry name" value="BCS1 AAA-TYPE ATPASE"/>
    <property type="match status" value="1"/>
</dbReference>
<reference evidence="16" key="1">
    <citation type="submission" date="2023-06" db="EMBL/GenBank/DDBJ databases">
        <title>Genome-scale phylogeny and comparative genomics of the fungal order Sordariales.</title>
        <authorList>
            <consortium name="Lawrence Berkeley National Laboratory"/>
            <person name="Hensen N."/>
            <person name="Bonometti L."/>
            <person name="Westerberg I."/>
            <person name="Brannstrom I.O."/>
            <person name="Guillou S."/>
            <person name="Cros-Aarteil S."/>
            <person name="Calhoun S."/>
            <person name="Haridas S."/>
            <person name="Kuo A."/>
            <person name="Mondo S."/>
            <person name="Pangilinan J."/>
            <person name="Riley R."/>
            <person name="Labutti K."/>
            <person name="Andreopoulos B."/>
            <person name="Lipzen A."/>
            <person name="Chen C."/>
            <person name="Yanf M."/>
            <person name="Daum C."/>
            <person name="Ng V."/>
            <person name="Clum A."/>
            <person name="Steindorff A."/>
            <person name="Ohm R."/>
            <person name="Martin F."/>
            <person name="Silar P."/>
            <person name="Natvig D."/>
            <person name="Lalanne C."/>
            <person name="Gautier V."/>
            <person name="Ament-Velasquez S.L."/>
            <person name="Kruys A."/>
            <person name="Hutchinson M.I."/>
            <person name="Powell A.J."/>
            <person name="Barry K."/>
            <person name="Miller A.N."/>
            <person name="Grigoriev I.V."/>
            <person name="Debuchy R."/>
            <person name="Gladieux P."/>
            <person name="Thoren M.H."/>
            <person name="Johannesson H."/>
        </authorList>
    </citation>
    <scope>NUCLEOTIDE SEQUENCE</scope>
    <source>
        <strain evidence="16">SMH2532-1</strain>
    </source>
</reference>
<evidence type="ECO:0000256" key="11">
    <source>
        <dbReference type="ARBA" id="ARBA00048778"/>
    </source>
</evidence>
<comment type="caution">
    <text evidence="16">The sequence shown here is derived from an EMBL/GenBank/DDBJ whole genome shotgun (WGS) entry which is preliminary data.</text>
</comment>
<keyword evidence="3" id="KW-0812">Transmembrane</keyword>
<evidence type="ECO:0000256" key="13">
    <source>
        <dbReference type="SAM" id="MobiDB-lite"/>
    </source>
</evidence>
<dbReference type="PROSITE" id="PS00674">
    <property type="entry name" value="AAA"/>
    <property type="match status" value="1"/>
</dbReference>
<evidence type="ECO:0000256" key="12">
    <source>
        <dbReference type="RuleBase" id="RU003651"/>
    </source>
</evidence>
<dbReference type="Pfam" id="PF00004">
    <property type="entry name" value="AAA"/>
    <property type="match status" value="1"/>
</dbReference>
<dbReference type="Pfam" id="PF25426">
    <property type="entry name" value="AAA_lid_BCS1"/>
    <property type="match status" value="1"/>
</dbReference>
<keyword evidence="5" id="KW-0999">Mitochondrion inner membrane</keyword>
<evidence type="ECO:0000256" key="5">
    <source>
        <dbReference type="ARBA" id="ARBA00022792"/>
    </source>
</evidence>
<dbReference type="GO" id="GO:0005524">
    <property type="term" value="F:ATP binding"/>
    <property type="evidence" value="ECO:0007669"/>
    <property type="project" value="UniProtKB-KW"/>
</dbReference>
<evidence type="ECO:0000256" key="10">
    <source>
        <dbReference type="ARBA" id="ARBA00023136"/>
    </source>
</evidence>
<dbReference type="InterPro" id="IPR014851">
    <property type="entry name" value="BCS1_N"/>
</dbReference>
<evidence type="ECO:0000256" key="6">
    <source>
        <dbReference type="ARBA" id="ARBA00022801"/>
    </source>
</evidence>
<dbReference type="InterPro" id="IPR001270">
    <property type="entry name" value="ClpA/B"/>
</dbReference>
<feature type="compositionally biased region" description="Basic and acidic residues" evidence="13">
    <location>
        <begin position="651"/>
        <end position="663"/>
    </location>
</feature>
<dbReference type="SMART" id="SM00382">
    <property type="entry name" value="AAA"/>
    <property type="match status" value="1"/>
</dbReference>
<dbReference type="SMART" id="SM01024">
    <property type="entry name" value="BCS1_N"/>
    <property type="match status" value="1"/>
</dbReference>
<accession>A0AA39Y8M3</accession>
<keyword evidence="17" id="KW-1185">Reference proteome</keyword>
<feature type="region of interest" description="Disordered" evidence="13">
    <location>
        <begin position="576"/>
        <end position="698"/>
    </location>
</feature>
<protein>
    <submittedName>
        <fullName evidence="16">BCS1 N terminal-domain-containing protein</fullName>
    </submittedName>
</protein>
<organism evidence="16 17">
    <name type="scientific">Cercophora newfieldiana</name>
    <dbReference type="NCBI Taxonomy" id="92897"/>
    <lineage>
        <taxon>Eukaryota</taxon>
        <taxon>Fungi</taxon>
        <taxon>Dikarya</taxon>
        <taxon>Ascomycota</taxon>
        <taxon>Pezizomycotina</taxon>
        <taxon>Sordariomycetes</taxon>
        <taxon>Sordariomycetidae</taxon>
        <taxon>Sordariales</taxon>
        <taxon>Lasiosphaeriaceae</taxon>
        <taxon>Cercophora</taxon>
    </lineage>
</organism>
<dbReference type="InterPro" id="IPR027417">
    <property type="entry name" value="P-loop_NTPase"/>
</dbReference>
<dbReference type="GO" id="GO:0016887">
    <property type="term" value="F:ATP hydrolysis activity"/>
    <property type="evidence" value="ECO:0007669"/>
    <property type="project" value="InterPro"/>
</dbReference>
<dbReference type="PRINTS" id="PR00300">
    <property type="entry name" value="CLPPROTEASEA"/>
</dbReference>
<dbReference type="SUPFAM" id="SSF52540">
    <property type="entry name" value="P-loop containing nucleoside triphosphate hydrolases"/>
    <property type="match status" value="1"/>
</dbReference>
<feature type="domain" description="AAA+ ATPase" evidence="14">
    <location>
        <begin position="291"/>
        <end position="439"/>
    </location>
</feature>